<keyword evidence="2" id="KW-0547">Nucleotide-binding</keyword>
<dbReference type="InterPro" id="IPR017871">
    <property type="entry name" value="ABC_transporter-like_CS"/>
</dbReference>
<dbReference type="InterPro" id="IPR003593">
    <property type="entry name" value="AAA+_ATPase"/>
</dbReference>
<evidence type="ECO:0000259" key="4">
    <source>
        <dbReference type="PROSITE" id="PS50893"/>
    </source>
</evidence>
<dbReference type="InterPro" id="IPR003439">
    <property type="entry name" value="ABC_transporter-like_ATP-bd"/>
</dbReference>
<dbReference type="OrthoDB" id="5357528at2"/>
<dbReference type="GO" id="GO:0016887">
    <property type="term" value="F:ATP hydrolysis activity"/>
    <property type="evidence" value="ECO:0007669"/>
    <property type="project" value="InterPro"/>
</dbReference>
<reference evidence="5 6" key="1">
    <citation type="submission" date="2016-10" db="EMBL/GenBank/DDBJ databases">
        <authorList>
            <person name="de Groot N.N."/>
        </authorList>
    </citation>
    <scope>NUCLEOTIDE SEQUENCE [LARGE SCALE GENOMIC DNA]</scope>
    <source>
        <strain evidence="5 6">DSM 22024</strain>
    </source>
</reference>
<dbReference type="RefSeq" id="WP_092654629.1">
    <property type="nucleotide sequence ID" value="NZ_LT629732.1"/>
</dbReference>
<dbReference type="CDD" id="cd03257">
    <property type="entry name" value="ABC_NikE_OppD_transporters"/>
    <property type="match status" value="1"/>
</dbReference>
<keyword evidence="3 5" id="KW-0067">ATP-binding</keyword>
<dbReference type="PANTHER" id="PTHR43776:SF8">
    <property type="entry name" value="ABC TRANSPORTER, ATP-BINDING PROTEIN"/>
    <property type="match status" value="1"/>
</dbReference>
<organism evidence="5 6">
    <name type="scientific">Actinopolymorpha singaporensis</name>
    <dbReference type="NCBI Taxonomy" id="117157"/>
    <lineage>
        <taxon>Bacteria</taxon>
        <taxon>Bacillati</taxon>
        <taxon>Actinomycetota</taxon>
        <taxon>Actinomycetes</taxon>
        <taxon>Propionibacteriales</taxon>
        <taxon>Actinopolymorphaceae</taxon>
        <taxon>Actinopolymorpha</taxon>
    </lineage>
</organism>
<dbReference type="AlphaFoldDB" id="A0A1H1TZD8"/>
<dbReference type="InterPro" id="IPR027417">
    <property type="entry name" value="P-loop_NTPase"/>
</dbReference>
<dbReference type="Gene3D" id="3.40.50.300">
    <property type="entry name" value="P-loop containing nucleotide triphosphate hydrolases"/>
    <property type="match status" value="1"/>
</dbReference>
<feature type="domain" description="ABC transporter" evidence="4">
    <location>
        <begin position="1"/>
        <end position="251"/>
    </location>
</feature>
<evidence type="ECO:0000256" key="1">
    <source>
        <dbReference type="ARBA" id="ARBA00022448"/>
    </source>
</evidence>
<dbReference type="Pfam" id="PF08352">
    <property type="entry name" value="oligo_HPY"/>
    <property type="match status" value="1"/>
</dbReference>
<accession>A0A1H1TZD8</accession>
<gene>
    <name evidence="5" type="ORF">SAMN04489717_3403</name>
</gene>
<dbReference type="GO" id="GO:0005524">
    <property type="term" value="F:ATP binding"/>
    <property type="evidence" value="ECO:0007669"/>
    <property type="project" value="UniProtKB-KW"/>
</dbReference>
<sequence length="330" mass="36955">MSLLDVDAVSHWYPTTAGDRPVLDKVSLSLEHNDVLAVVGESGCGKTTLGRLVIGEETPSRGQVRFEDRDVKSFKGKDFRAYRRAVQVVHQDPYASLNPGLTIENALGPALLHHRLARRSTVREELVRILREVGLDATEAFLCRYPHQLSGGQRQRVAIARAMSLRPRLVVADEPTSMLDVSMRLAILDLLLSFQRERQLAYLFISHDFGVVRYFSQAGRIVVMFYGVLVEEGPAEQIIHNPRHPYTFRLLQAIPVPDPALARRRQREPAEGSVDSALAPVGCVFQNRCPFVEARCRASQPPLTEVSDGHRTACFFPERVPDVDHLLGVH</sequence>
<dbReference type="GO" id="GO:0015833">
    <property type="term" value="P:peptide transport"/>
    <property type="evidence" value="ECO:0007669"/>
    <property type="project" value="InterPro"/>
</dbReference>
<name>A0A1H1TZD8_9ACTN</name>
<keyword evidence="6" id="KW-1185">Reference proteome</keyword>
<proteinExistence type="predicted"/>
<dbReference type="Pfam" id="PF00005">
    <property type="entry name" value="ABC_tran"/>
    <property type="match status" value="1"/>
</dbReference>
<protein>
    <submittedName>
        <fullName evidence="5">Peptide/nickel transport system ATP-binding protein</fullName>
    </submittedName>
</protein>
<dbReference type="NCBIfam" id="TIGR01727">
    <property type="entry name" value="oligo_HPY"/>
    <property type="match status" value="1"/>
</dbReference>
<keyword evidence="1" id="KW-0813">Transport</keyword>
<dbReference type="PROSITE" id="PS00211">
    <property type="entry name" value="ABC_TRANSPORTER_1"/>
    <property type="match status" value="1"/>
</dbReference>
<dbReference type="PANTHER" id="PTHR43776">
    <property type="entry name" value="TRANSPORT ATP-BINDING PROTEIN"/>
    <property type="match status" value="1"/>
</dbReference>
<dbReference type="Proteomes" id="UP000198983">
    <property type="component" value="Chromosome I"/>
</dbReference>
<evidence type="ECO:0000256" key="2">
    <source>
        <dbReference type="ARBA" id="ARBA00022741"/>
    </source>
</evidence>
<dbReference type="PROSITE" id="PS50893">
    <property type="entry name" value="ABC_TRANSPORTER_2"/>
    <property type="match status" value="1"/>
</dbReference>
<dbReference type="InterPro" id="IPR013563">
    <property type="entry name" value="Oligopep_ABC_C"/>
</dbReference>
<evidence type="ECO:0000313" key="5">
    <source>
        <dbReference type="EMBL" id="SDS65577.1"/>
    </source>
</evidence>
<dbReference type="SUPFAM" id="SSF52540">
    <property type="entry name" value="P-loop containing nucleoside triphosphate hydrolases"/>
    <property type="match status" value="1"/>
</dbReference>
<evidence type="ECO:0000256" key="3">
    <source>
        <dbReference type="ARBA" id="ARBA00022840"/>
    </source>
</evidence>
<evidence type="ECO:0000313" key="6">
    <source>
        <dbReference type="Proteomes" id="UP000198983"/>
    </source>
</evidence>
<dbReference type="EMBL" id="LT629732">
    <property type="protein sequence ID" value="SDS65577.1"/>
    <property type="molecule type" value="Genomic_DNA"/>
</dbReference>
<dbReference type="GO" id="GO:0055085">
    <property type="term" value="P:transmembrane transport"/>
    <property type="evidence" value="ECO:0007669"/>
    <property type="project" value="UniProtKB-ARBA"/>
</dbReference>
<dbReference type="SMART" id="SM00382">
    <property type="entry name" value="AAA"/>
    <property type="match status" value="1"/>
</dbReference>
<dbReference type="STRING" id="117157.SAMN04489717_3403"/>
<dbReference type="InterPro" id="IPR050319">
    <property type="entry name" value="ABC_transp_ATP-bind"/>
</dbReference>